<dbReference type="InParanoid" id="A0A165QWC3"/>
<proteinExistence type="inferred from homology"/>
<evidence type="ECO:0000256" key="9">
    <source>
        <dbReference type="ARBA" id="ARBA00022801"/>
    </source>
</evidence>
<gene>
    <name evidence="18" type="ORF">EXIGLDRAFT_743726</name>
</gene>
<keyword evidence="4 15" id="KW-0121">Carboxypeptidase</keyword>
<dbReference type="PANTHER" id="PTHR11802">
    <property type="entry name" value="SERINE PROTEASE FAMILY S10 SERINE CARBOXYPEPTIDASE"/>
    <property type="match status" value="1"/>
</dbReference>
<comment type="subcellular location">
    <subcellularLocation>
        <location evidence="2">Golgi apparatus</location>
        <location evidence="2">trans-Golgi network membrane</location>
        <topology evidence="2">Single-pass type I membrane protein</topology>
    </subcellularLocation>
</comment>
<accession>A0A165QWC3</accession>
<dbReference type="SUPFAM" id="SSF53474">
    <property type="entry name" value="alpha/beta-Hydrolases"/>
    <property type="match status" value="1"/>
</dbReference>
<evidence type="ECO:0000256" key="11">
    <source>
        <dbReference type="ARBA" id="ARBA00023034"/>
    </source>
</evidence>
<name>A0A165QWC3_EXIGL</name>
<dbReference type="AlphaFoldDB" id="A0A165QWC3"/>
<evidence type="ECO:0000256" key="3">
    <source>
        <dbReference type="ARBA" id="ARBA00009431"/>
    </source>
</evidence>
<keyword evidence="11" id="KW-0333">Golgi apparatus</keyword>
<dbReference type="Gene3D" id="3.40.50.1820">
    <property type="entry name" value="alpha/beta hydrolase"/>
    <property type="match status" value="1"/>
</dbReference>
<comment type="catalytic activity">
    <reaction evidence="1">
        <text>Preferential release of a C-terminal arginine or lysine residue.</text>
        <dbReference type="EC" id="3.4.16.6"/>
    </reaction>
</comment>
<evidence type="ECO:0000256" key="2">
    <source>
        <dbReference type="ARBA" id="ARBA00004393"/>
    </source>
</evidence>
<dbReference type="PROSITE" id="PS00131">
    <property type="entry name" value="CARBOXYPEPT_SER_SER"/>
    <property type="match status" value="1"/>
</dbReference>
<dbReference type="PROSITE" id="PS00560">
    <property type="entry name" value="CARBOXYPEPT_SER_HIS"/>
    <property type="match status" value="1"/>
</dbReference>
<evidence type="ECO:0000256" key="16">
    <source>
        <dbReference type="SAM" id="MobiDB-lite"/>
    </source>
</evidence>
<keyword evidence="6 17" id="KW-0812">Transmembrane</keyword>
<keyword evidence="13" id="KW-0325">Glycoprotein</keyword>
<dbReference type="GO" id="GO:0005802">
    <property type="term" value="C:trans-Golgi network"/>
    <property type="evidence" value="ECO:0007669"/>
    <property type="project" value="TreeGrafter"/>
</dbReference>
<dbReference type="InterPro" id="IPR033124">
    <property type="entry name" value="Ser_caboxypep_his_AS"/>
</dbReference>
<dbReference type="PANTHER" id="PTHR11802:SF190">
    <property type="entry name" value="PHEROMONE-PROCESSING CARBOXYPEPTIDASE KEX1"/>
    <property type="match status" value="1"/>
</dbReference>
<sequence>MVGWLLAPALLALAVRALPPELASSAYYVPRLPGLPEDPIKRLHVYSGHIASDPKAATEPATTVSPHIFYVLVRARKSADKERVIFWFNGGPGCSSFDGLMMEIGPWRVDNKGGLKYVDGGWEEYANVVYVDQPPGTGLSYTPSDKLVHELGEASSHVLQFMRTFYDIFPEFKYVDTYLAGESYAGQFIPYFADAILNSNLPTPLQGVAIGNGWIDPLTQYPAYVDFAVTKGLIKTGTSDHTRAVKMAEKCVTDLKSMKIMPTATPECESIMGTLTQGLQRSIDGKQVCMNVYDIRLVDDYPACGMNWPPDLNDIKPYLRRRDVVDALHASAKSEAWMECNGRVGSALRNRNSAASISLFPSLLDKIKVMLFAGDQDYICNHIGIEALIKGLTWKNAQGLDNATSVEWTVNGTAAGTWTESRGLTYVKVYNSSHMVPYDVPHVAHDMMLRFMGVDFTQIASGSAKIPSNVGNDTKAVVQPSTDIATSPPADAPPSPEDEKAKWDAYYNAGSIALVFVLIALSIGLFLFCRNRRRKTMVLRNVPDEEENIPLTRSESLRDKDESDDEWRRRKGKGRAVQLPGTPLPETVFDVGDDDDDEGHHEKR</sequence>
<keyword evidence="8 15" id="KW-0732">Signal</keyword>
<comment type="similarity">
    <text evidence="3 15">Belongs to the peptidase S10 family.</text>
</comment>
<evidence type="ECO:0000256" key="12">
    <source>
        <dbReference type="ARBA" id="ARBA00023136"/>
    </source>
</evidence>
<dbReference type="EC" id="3.4.16.-" evidence="15"/>
<dbReference type="GO" id="GO:0004185">
    <property type="term" value="F:serine-type carboxypeptidase activity"/>
    <property type="evidence" value="ECO:0007669"/>
    <property type="project" value="UniProtKB-UniRule"/>
</dbReference>
<dbReference type="FunFam" id="3.40.50.1820:FF:000121">
    <property type="entry name" value="Carboxypeptidase D"/>
    <property type="match status" value="1"/>
</dbReference>
<keyword evidence="12 17" id="KW-0472">Membrane</keyword>
<feature type="transmembrane region" description="Helical" evidence="17">
    <location>
        <begin position="505"/>
        <end position="528"/>
    </location>
</feature>
<reference evidence="18 19" key="1">
    <citation type="journal article" date="2016" name="Mol. Biol. Evol.">
        <title>Comparative Genomics of Early-Diverging Mushroom-Forming Fungi Provides Insights into the Origins of Lignocellulose Decay Capabilities.</title>
        <authorList>
            <person name="Nagy L.G."/>
            <person name="Riley R."/>
            <person name="Tritt A."/>
            <person name="Adam C."/>
            <person name="Daum C."/>
            <person name="Floudas D."/>
            <person name="Sun H."/>
            <person name="Yadav J.S."/>
            <person name="Pangilinan J."/>
            <person name="Larsson K.H."/>
            <person name="Matsuura K."/>
            <person name="Barry K."/>
            <person name="Labutti K."/>
            <person name="Kuo R."/>
            <person name="Ohm R.A."/>
            <person name="Bhattacharya S.S."/>
            <person name="Shirouzu T."/>
            <person name="Yoshinaga Y."/>
            <person name="Martin F.M."/>
            <person name="Grigoriev I.V."/>
            <person name="Hibbett D.S."/>
        </authorList>
    </citation>
    <scope>NUCLEOTIDE SEQUENCE [LARGE SCALE GENOMIC DNA]</scope>
    <source>
        <strain evidence="18 19">HHB12029</strain>
    </source>
</reference>
<evidence type="ECO:0000256" key="8">
    <source>
        <dbReference type="ARBA" id="ARBA00022729"/>
    </source>
</evidence>
<evidence type="ECO:0000256" key="6">
    <source>
        <dbReference type="ARBA" id="ARBA00022692"/>
    </source>
</evidence>
<dbReference type="STRING" id="1314781.A0A165QWC3"/>
<evidence type="ECO:0000256" key="17">
    <source>
        <dbReference type="SAM" id="Phobius"/>
    </source>
</evidence>
<evidence type="ECO:0000256" key="4">
    <source>
        <dbReference type="ARBA" id="ARBA00022645"/>
    </source>
</evidence>
<dbReference type="InterPro" id="IPR018202">
    <property type="entry name" value="Ser_caboxypep_ser_AS"/>
</dbReference>
<dbReference type="OrthoDB" id="443318at2759"/>
<keyword evidence="7" id="KW-0053">Apoptosis</keyword>
<dbReference type="GO" id="GO:0006915">
    <property type="term" value="P:apoptotic process"/>
    <property type="evidence" value="ECO:0007669"/>
    <property type="project" value="UniProtKB-KW"/>
</dbReference>
<keyword evidence="19" id="KW-1185">Reference proteome</keyword>
<dbReference type="InterPro" id="IPR001563">
    <property type="entry name" value="Peptidase_S10"/>
</dbReference>
<evidence type="ECO:0000256" key="10">
    <source>
        <dbReference type="ARBA" id="ARBA00022989"/>
    </source>
</evidence>
<dbReference type="PRINTS" id="PR00724">
    <property type="entry name" value="CRBOXYPTASEC"/>
</dbReference>
<feature type="signal peptide" evidence="15">
    <location>
        <begin position="1"/>
        <end position="17"/>
    </location>
</feature>
<evidence type="ECO:0000256" key="1">
    <source>
        <dbReference type="ARBA" id="ARBA00001003"/>
    </source>
</evidence>
<dbReference type="Proteomes" id="UP000077266">
    <property type="component" value="Unassembled WGS sequence"/>
</dbReference>
<organism evidence="18 19">
    <name type="scientific">Exidia glandulosa HHB12029</name>
    <dbReference type="NCBI Taxonomy" id="1314781"/>
    <lineage>
        <taxon>Eukaryota</taxon>
        <taxon>Fungi</taxon>
        <taxon>Dikarya</taxon>
        <taxon>Basidiomycota</taxon>
        <taxon>Agaricomycotina</taxon>
        <taxon>Agaricomycetes</taxon>
        <taxon>Auriculariales</taxon>
        <taxon>Exidiaceae</taxon>
        <taxon>Exidia</taxon>
    </lineage>
</organism>
<keyword evidence="5 15" id="KW-0645">Protease</keyword>
<feature type="chain" id="PRO_5007748540" description="Carboxypeptidase" evidence="15">
    <location>
        <begin position="18"/>
        <end position="604"/>
    </location>
</feature>
<dbReference type="GO" id="GO:0006508">
    <property type="term" value="P:proteolysis"/>
    <property type="evidence" value="ECO:0007669"/>
    <property type="project" value="UniProtKB-KW"/>
</dbReference>
<evidence type="ECO:0000313" key="19">
    <source>
        <dbReference type="Proteomes" id="UP000077266"/>
    </source>
</evidence>
<dbReference type="InterPro" id="IPR029058">
    <property type="entry name" value="AB_hydrolase_fold"/>
</dbReference>
<dbReference type="FunCoup" id="A0A165QWC3">
    <property type="interactions" value="330"/>
</dbReference>
<evidence type="ECO:0000256" key="15">
    <source>
        <dbReference type="RuleBase" id="RU361156"/>
    </source>
</evidence>
<evidence type="ECO:0000256" key="5">
    <source>
        <dbReference type="ARBA" id="ARBA00022670"/>
    </source>
</evidence>
<protein>
    <recommendedName>
        <fullName evidence="15">Carboxypeptidase</fullName>
        <ecNumber evidence="15">3.4.16.-</ecNumber>
    </recommendedName>
</protein>
<evidence type="ECO:0000256" key="13">
    <source>
        <dbReference type="ARBA" id="ARBA00023180"/>
    </source>
</evidence>
<evidence type="ECO:0000313" key="18">
    <source>
        <dbReference type="EMBL" id="KZW04158.1"/>
    </source>
</evidence>
<feature type="region of interest" description="Disordered" evidence="16">
    <location>
        <begin position="550"/>
        <end position="604"/>
    </location>
</feature>
<dbReference type="Pfam" id="PF00450">
    <property type="entry name" value="Peptidase_S10"/>
    <property type="match status" value="1"/>
</dbReference>
<comment type="function">
    <text evidence="14">Protease with a carboxypeptidase B-like function involved in the C-terminal processing of the lysine and arginine residues from protein precursors. Promotes cell fusion and is involved in the programmed cell death.</text>
</comment>
<keyword evidence="10 17" id="KW-1133">Transmembrane helix</keyword>
<keyword evidence="9 15" id="KW-0378">Hydrolase</keyword>
<evidence type="ECO:0000256" key="14">
    <source>
        <dbReference type="ARBA" id="ARBA00037042"/>
    </source>
</evidence>
<dbReference type="EMBL" id="KV425882">
    <property type="protein sequence ID" value="KZW04158.1"/>
    <property type="molecule type" value="Genomic_DNA"/>
</dbReference>
<evidence type="ECO:0000256" key="7">
    <source>
        <dbReference type="ARBA" id="ARBA00022703"/>
    </source>
</evidence>